<dbReference type="AlphaFoldDB" id="A0A3L6KTB6"/>
<proteinExistence type="predicted"/>
<accession>A0A3L6KTB6</accession>
<evidence type="ECO:0000313" key="1">
    <source>
        <dbReference type="EMBL" id="RHW67405.1"/>
    </source>
</evidence>
<protein>
    <submittedName>
        <fullName evidence="1">Uncharacterized protein</fullName>
    </submittedName>
</protein>
<name>A0A3L6KTB6_9TRYP</name>
<organism evidence="1">
    <name type="scientific">Trypanosoma brucei equiperdum</name>
    <dbReference type="NCBI Taxonomy" id="630700"/>
    <lineage>
        <taxon>Eukaryota</taxon>
        <taxon>Discoba</taxon>
        <taxon>Euglenozoa</taxon>
        <taxon>Kinetoplastea</taxon>
        <taxon>Metakinetoplastina</taxon>
        <taxon>Trypanosomatida</taxon>
        <taxon>Trypanosomatidae</taxon>
        <taxon>Trypanosoma</taxon>
    </lineage>
</organism>
<gene>
    <name evidence="1" type="ORF">DPX39_110072300</name>
</gene>
<reference evidence="1" key="1">
    <citation type="submission" date="2018-09" db="EMBL/GenBank/DDBJ databases">
        <title>whole genome sequence of T. equiperdum IVM-t1 strain.</title>
        <authorList>
            <person name="Suganuma K."/>
        </authorList>
    </citation>
    <scope>NUCLEOTIDE SEQUENCE [LARGE SCALE GENOMIC DNA]</scope>
    <source>
        <strain evidence="1">IVM-t1</strain>
    </source>
</reference>
<dbReference type="Proteomes" id="UP000266743">
    <property type="component" value="Chromosome 11"/>
</dbReference>
<comment type="caution">
    <text evidence="1">The sequence shown here is derived from an EMBL/GenBank/DDBJ whole genome shotgun (WGS) entry which is preliminary data.</text>
</comment>
<dbReference type="EMBL" id="QSBY01000011">
    <property type="protein sequence ID" value="RHW67405.1"/>
    <property type="molecule type" value="Genomic_DNA"/>
</dbReference>
<sequence length="79" mass="8551">MTDVNRHLQSDVATALNRLASAMARDLDADKQQAAAAFAVGRNTSPEAFMRAGEEVPLPPRVAELRRSQGRLSCGLPFQ</sequence>